<dbReference type="EMBL" id="CM017713">
    <property type="protein sequence ID" value="TYG37624.1"/>
    <property type="molecule type" value="Genomic_DNA"/>
</dbReference>
<protein>
    <submittedName>
        <fullName evidence="1">Uncharacterized protein</fullName>
    </submittedName>
</protein>
<organism evidence="1 2">
    <name type="scientific">Gossypium darwinii</name>
    <name type="common">Darwin's cotton</name>
    <name type="synonym">Gossypium barbadense var. darwinii</name>
    <dbReference type="NCBI Taxonomy" id="34276"/>
    <lineage>
        <taxon>Eukaryota</taxon>
        <taxon>Viridiplantae</taxon>
        <taxon>Streptophyta</taxon>
        <taxon>Embryophyta</taxon>
        <taxon>Tracheophyta</taxon>
        <taxon>Spermatophyta</taxon>
        <taxon>Magnoliopsida</taxon>
        <taxon>eudicotyledons</taxon>
        <taxon>Gunneridae</taxon>
        <taxon>Pentapetalae</taxon>
        <taxon>rosids</taxon>
        <taxon>malvids</taxon>
        <taxon>Malvales</taxon>
        <taxon>Malvaceae</taxon>
        <taxon>Malvoideae</taxon>
        <taxon>Gossypium</taxon>
    </lineage>
</organism>
<gene>
    <name evidence="1" type="ORF">ES288_D13G156300v1</name>
</gene>
<keyword evidence="2" id="KW-1185">Reference proteome</keyword>
<evidence type="ECO:0000313" key="1">
    <source>
        <dbReference type="EMBL" id="TYG37624.1"/>
    </source>
</evidence>
<name>A0A5D1ZYC0_GOSDA</name>
<proteinExistence type="predicted"/>
<dbReference type="AlphaFoldDB" id="A0A5D1ZYC0"/>
<evidence type="ECO:0000313" key="2">
    <source>
        <dbReference type="Proteomes" id="UP000323506"/>
    </source>
</evidence>
<sequence>MKSEEDNQMFKLDKEIETQYVRPIKPISIPKKNSPLPFFNHAVALPLPFQCPPFSDQITAKRGRPTTFSTISTCVVRGDVRSRTVAAAWGDCCQLLFRALLGFAHLGLVGPNVIGSGLA</sequence>
<dbReference type="Proteomes" id="UP000323506">
    <property type="component" value="Chromosome D13"/>
</dbReference>
<accession>A0A5D1ZYC0</accession>
<reference evidence="1 2" key="1">
    <citation type="submission" date="2019-06" db="EMBL/GenBank/DDBJ databases">
        <title>WGS assembly of Gossypium darwinii.</title>
        <authorList>
            <person name="Chen Z.J."/>
            <person name="Sreedasyam A."/>
            <person name="Ando A."/>
            <person name="Song Q."/>
            <person name="De L."/>
            <person name="Hulse-Kemp A."/>
            <person name="Ding M."/>
            <person name="Ye W."/>
            <person name="Kirkbride R."/>
            <person name="Jenkins J."/>
            <person name="Plott C."/>
            <person name="Lovell J."/>
            <person name="Lin Y.-M."/>
            <person name="Vaughn R."/>
            <person name="Liu B."/>
            <person name="Li W."/>
            <person name="Simpson S."/>
            <person name="Scheffler B."/>
            <person name="Saski C."/>
            <person name="Grover C."/>
            <person name="Hu G."/>
            <person name="Conover J."/>
            <person name="Carlson J."/>
            <person name="Shu S."/>
            <person name="Boston L."/>
            <person name="Williams M."/>
            <person name="Peterson D."/>
            <person name="Mcgee K."/>
            <person name="Jones D."/>
            <person name="Wendel J."/>
            <person name="Stelly D."/>
            <person name="Grimwood J."/>
            <person name="Schmutz J."/>
        </authorList>
    </citation>
    <scope>NUCLEOTIDE SEQUENCE [LARGE SCALE GENOMIC DNA]</scope>
    <source>
        <strain evidence="1">1808015.09</strain>
    </source>
</reference>